<sequence>MTEQFINLTPSGTDIKPQLYASEPLDGMSAVEELIFREKVDVLYDPKVCARRHRIEWPTSDSLIRDTICQDSQLVTGSAKAVLDSEISRCDPRSGYVPDIVVFDQLYAWSPDWRGMLRNLYWRARRQSAIWDVFKLLVARGLFHPR</sequence>
<keyword evidence="2" id="KW-1185">Reference proteome</keyword>
<dbReference type="RefSeq" id="XP_022401093.1">
    <property type="nucleotide sequence ID" value="XM_022544588.1"/>
</dbReference>
<proteinExistence type="predicted"/>
<evidence type="ECO:0000313" key="1">
    <source>
        <dbReference type="EMBL" id="OJJ84395.1"/>
    </source>
</evidence>
<dbReference type="EMBL" id="KV878897">
    <property type="protein sequence ID" value="OJJ84395.1"/>
    <property type="molecule type" value="Genomic_DNA"/>
</dbReference>
<dbReference type="Proteomes" id="UP000184300">
    <property type="component" value="Unassembled WGS sequence"/>
</dbReference>
<gene>
    <name evidence="1" type="ORF">ASPGLDRAFT_35659</name>
</gene>
<protein>
    <submittedName>
        <fullName evidence="1">Uncharacterized protein</fullName>
    </submittedName>
</protein>
<name>A0A1L9VKH5_ASPGL</name>
<evidence type="ECO:0000313" key="2">
    <source>
        <dbReference type="Proteomes" id="UP000184300"/>
    </source>
</evidence>
<organism evidence="1 2">
    <name type="scientific">Aspergillus glaucus CBS 516.65</name>
    <dbReference type="NCBI Taxonomy" id="1160497"/>
    <lineage>
        <taxon>Eukaryota</taxon>
        <taxon>Fungi</taxon>
        <taxon>Dikarya</taxon>
        <taxon>Ascomycota</taxon>
        <taxon>Pezizomycotina</taxon>
        <taxon>Eurotiomycetes</taxon>
        <taxon>Eurotiomycetidae</taxon>
        <taxon>Eurotiales</taxon>
        <taxon>Aspergillaceae</taxon>
        <taxon>Aspergillus</taxon>
        <taxon>Aspergillus subgen. Aspergillus</taxon>
    </lineage>
</organism>
<reference evidence="2" key="1">
    <citation type="journal article" date="2017" name="Genome Biol.">
        <title>Comparative genomics reveals high biological diversity and specific adaptations in the industrially and medically important fungal genus Aspergillus.</title>
        <authorList>
            <person name="de Vries R.P."/>
            <person name="Riley R."/>
            <person name="Wiebenga A."/>
            <person name="Aguilar-Osorio G."/>
            <person name="Amillis S."/>
            <person name="Uchima C.A."/>
            <person name="Anderluh G."/>
            <person name="Asadollahi M."/>
            <person name="Askin M."/>
            <person name="Barry K."/>
            <person name="Battaglia E."/>
            <person name="Bayram O."/>
            <person name="Benocci T."/>
            <person name="Braus-Stromeyer S.A."/>
            <person name="Caldana C."/>
            <person name="Canovas D."/>
            <person name="Cerqueira G.C."/>
            <person name="Chen F."/>
            <person name="Chen W."/>
            <person name="Choi C."/>
            <person name="Clum A."/>
            <person name="Dos Santos R.A."/>
            <person name="Damasio A.R."/>
            <person name="Diallinas G."/>
            <person name="Emri T."/>
            <person name="Fekete E."/>
            <person name="Flipphi M."/>
            <person name="Freyberg S."/>
            <person name="Gallo A."/>
            <person name="Gournas C."/>
            <person name="Habgood R."/>
            <person name="Hainaut M."/>
            <person name="Harispe M.L."/>
            <person name="Henrissat B."/>
            <person name="Hilden K.S."/>
            <person name="Hope R."/>
            <person name="Hossain A."/>
            <person name="Karabika E."/>
            <person name="Karaffa L."/>
            <person name="Karanyi Z."/>
            <person name="Krasevec N."/>
            <person name="Kuo A."/>
            <person name="Kusch H."/>
            <person name="LaButti K."/>
            <person name="Lagendijk E.L."/>
            <person name="Lapidus A."/>
            <person name="Levasseur A."/>
            <person name="Lindquist E."/>
            <person name="Lipzen A."/>
            <person name="Logrieco A.F."/>
            <person name="MacCabe A."/>
            <person name="Maekelae M.R."/>
            <person name="Malavazi I."/>
            <person name="Melin P."/>
            <person name="Meyer V."/>
            <person name="Mielnichuk N."/>
            <person name="Miskei M."/>
            <person name="Molnar A.P."/>
            <person name="Mule G."/>
            <person name="Ngan C.Y."/>
            <person name="Orejas M."/>
            <person name="Orosz E."/>
            <person name="Ouedraogo J.P."/>
            <person name="Overkamp K.M."/>
            <person name="Park H.-S."/>
            <person name="Perrone G."/>
            <person name="Piumi F."/>
            <person name="Punt P.J."/>
            <person name="Ram A.F."/>
            <person name="Ramon A."/>
            <person name="Rauscher S."/>
            <person name="Record E."/>
            <person name="Riano-Pachon D.M."/>
            <person name="Robert V."/>
            <person name="Roehrig J."/>
            <person name="Ruller R."/>
            <person name="Salamov A."/>
            <person name="Salih N.S."/>
            <person name="Samson R.A."/>
            <person name="Sandor E."/>
            <person name="Sanguinetti M."/>
            <person name="Schuetze T."/>
            <person name="Sepcic K."/>
            <person name="Shelest E."/>
            <person name="Sherlock G."/>
            <person name="Sophianopoulou V."/>
            <person name="Squina F.M."/>
            <person name="Sun H."/>
            <person name="Susca A."/>
            <person name="Todd R.B."/>
            <person name="Tsang A."/>
            <person name="Unkles S.E."/>
            <person name="van de Wiele N."/>
            <person name="van Rossen-Uffink D."/>
            <person name="Oliveira J.V."/>
            <person name="Vesth T.C."/>
            <person name="Visser J."/>
            <person name="Yu J.-H."/>
            <person name="Zhou M."/>
            <person name="Andersen M.R."/>
            <person name="Archer D.B."/>
            <person name="Baker S.E."/>
            <person name="Benoit I."/>
            <person name="Brakhage A.A."/>
            <person name="Braus G.H."/>
            <person name="Fischer R."/>
            <person name="Frisvad J.C."/>
            <person name="Goldman G.H."/>
            <person name="Houbraken J."/>
            <person name="Oakley B."/>
            <person name="Pocsi I."/>
            <person name="Scazzocchio C."/>
            <person name="Seiboth B."/>
            <person name="vanKuyk P.A."/>
            <person name="Wortman J."/>
            <person name="Dyer P.S."/>
            <person name="Grigoriev I.V."/>
        </authorList>
    </citation>
    <scope>NUCLEOTIDE SEQUENCE [LARGE SCALE GENOMIC DNA]</scope>
    <source>
        <strain evidence="2">CBS 516.65</strain>
    </source>
</reference>
<dbReference type="VEuPathDB" id="FungiDB:ASPGLDRAFT_35659"/>
<dbReference type="GeneID" id="34460849"/>
<dbReference type="OrthoDB" id="4256056at2759"/>
<dbReference type="AlphaFoldDB" id="A0A1L9VKH5"/>
<accession>A0A1L9VKH5</accession>